<dbReference type="EMBL" id="JAGXEW010000001">
    <property type="protein sequence ID" value="KAK1175983.1"/>
    <property type="molecule type" value="Genomic_DNA"/>
</dbReference>
<protein>
    <recommendedName>
        <fullName evidence="3">Transposase</fullName>
    </recommendedName>
</protein>
<evidence type="ECO:0000313" key="1">
    <source>
        <dbReference type="EMBL" id="KAK1175983.1"/>
    </source>
</evidence>
<comment type="caution">
    <text evidence="1">The sequence shown here is derived from an EMBL/GenBank/DDBJ whole genome shotgun (WGS) entry which is preliminary data.</text>
</comment>
<dbReference type="AlphaFoldDB" id="A0AAD8GKC0"/>
<reference evidence="1" key="1">
    <citation type="submission" date="2022-02" db="EMBL/GenBank/DDBJ databases">
        <title>Atlantic sturgeon de novo genome assembly.</title>
        <authorList>
            <person name="Stock M."/>
            <person name="Klopp C."/>
            <person name="Guiguen Y."/>
            <person name="Cabau C."/>
            <person name="Parinello H."/>
            <person name="Santidrian Yebra-Pimentel E."/>
            <person name="Kuhl H."/>
            <person name="Dirks R.P."/>
            <person name="Guessner J."/>
            <person name="Wuertz S."/>
            <person name="Du K."/>
            <person name="Schartl M."/>
        </authorList>
    </citation>
    <scope>NUCLEOTIDE SEQUENCE</scope>
    <source>
        <strain evidence="1">STURGEONOMICS-FGT-2020</strain>
        <tissue evidence="1">Whole blood</tissue>
    </source>
</reference>
<keyword evidence="2" id="KW-1185">Reference proteome</keyword>
<evidence type="ECO:0008006" key="3">
    <source>
        <dbReference type="Google" id="ProtNLM"/>
    </source>
</evidence>
<evidence type="ECO:0000313" key="2">
    <source>
        <dbReference type="Proteomes" id="UP001230051"/>
    </source>
</evidence>
<gene>
    <name evidence="1" type="ORF">AOXY_G746</name>
</gene>
<dbReference type="Proteomes" id="UP001230051">
    <property type="component" value="Unassembled WGS sequence"/>
</dbReference>
<accession>A0AAD8GKC0</accession>
<organism evidence="1 2">
    <name type="scientific">Acipenser oxyrinchus oxyrinchus</name>
    <dbReference type="NCBI Taxonomy" id="40147"/>
    <lineage>
        <taxon>Eukaryota</taxon>
        <taxon>Metazoa</taxon>
        <taxon>Chordata</taxon>
        <taxon>Craniata</taxon>
        <taxon>Vertebrata</taxon>
        <taxon>Euteleostomi</taxon>
        <taxon>Actinopterygii</taxon>
        <taxon>Chondrostei</taxon>
        <taxon>Acipenseriformes</taxon>
        <taxon>Acipenseridae</taxon>
        <taxon>Acipenser</taxon>
    </lineage>
</organism>
<sequence>MWSSFGRHFFHEDSETNNLVERFFLAVKNHFLNVYCNRRLDDLLLLLSNRVLGYYRYIDSLQKAGRLNNPRTTKEMEGKRKAEELVHKGWVEKCHWKGDFTCLMPSSTTENLWYTVVLPEYTCECISACWMT</sequence>
<proteinExistence type="predicted"/>
<name>A0AAD8GKC0_ACIOX</name>